<comment type="cofactor">
    <cofactor evidence="8">
        <name>FAD</name>
        <dbReference type="ChEBI" id="CHEBI:57692"/>
    </cofactor>
    <text evidence="8">Binds 1 FAD per subunit.</text>
</comment>
<dbReference type="EMBL" id="BCMF01000009">
    <property type="protein sequence ID" value="GAW99938.1"/>
    <property type="molecule type" value="Genomic_DNA"/>
</dbReference>
<dbReference type="Pfam" id="PF00890">
    <property type="entry name" value="FAD_binding_2"/>
    <property type="match status" value="1"/>
</dbReference>
<gene>
    <name evidence="10" type="primary">frdA</name>
    <name evidence="10" type="ORF">IWT30_01918</name>
</gene>
<dbReference type="SUPFAM" id="SSF56425">
    <property type="entry name" value="Succinate dehydrogenase/fumarate reductase flavoprotein, catalytic domain"/>
    <property type="match status" value="1"/>
</dbReference>
<dbReference type="NCBIfam" id="TIGR01813">
    <property type="entry name" value="flavo_cyto_c"/>
    <property type="match status" value="1"/>
</dbReference>
<evidence type="ECO:0000256" key="7">
    <source>
        <dbReference type="ARBA" id="ARBA00049922"/>
    </source>
</evidence>
<dbReference type="AlphaFoldDB" id="A0A1Z5IE65"/>
<dbReference type="Gene3D" id="3.90.700.10">
    <property type="entry name" value="Succinate dehydrogenase/fumarate reductase flavoprotein, catalytic domain"/>
    <property type="match status" value="1"/>
</dbReference>
<evidence type="ECO:0000256" key="5">
    <source>
        <dbReference type="ARBA" id="ARBA00022827"/>
    </source>
</evidence>
<evidence type="ECO:0000256" key="2">
    <source>
        <dbReference type="ARBA" id="ARBA00013137"/>
    </source>
</evidence>
<dbReference type="InterPro" id="IPR007329">
    <property type="entry name" value="FMN-bd"/>
</dbReference>
<dbReference type="InterPro" id="IPR036188">
    <property type="entry name" value="FAD/NAD-bd_sf"/>
</dbReference>
<dbReference type="OrthoDB" id="9806724at2"/>
<keyword evidence="11" id="KW-1185">Reference proteome</keyword>
<feature type="domain" description="FMN-binding" evidence="9">
    <location>
        <begin position="19"/>
        <end position="93"/>
    </location>
</feature>
<evidence type="ECO:0000256" key="3">
    <source>
        <dbReference type="ARBA" id="ARBA00015872"/>
    </source>
</evidence>
<comment type="caution">
    <text evidence="10">The sequence shown here is derived from an EMBL/GenBank/DDBJ whole genome shotgun (WGS) entry which is preliminary data.</text>
</comment>
<dbReference type="Proteomes" id="UP000198374">
    <property type="component" value="Unassembled WGS sequence"/>
</dbReference>
<protein>
    <recommendedName>
        <fullName evidence="3 8">Urocanate reductase</fullName>
        <ecNumber evidence="2 8">1.3.99.33</ecNumber>
    </recommendedName>
</protein>
<dbReference type="GO" id="GO:0033765">
    <property type="term" value="F:steroid dehydrogenase activity, acting on the CH-CH group of donors"/>
    <property type="evidence" value="ECO:0007669"/>
    <property type="project" value="UniProtKB-ARBA"/>
</dbReference>
<comment type="catalytic activity">
    <reaction evidence="7 8">
        <text>dihydrourocanate + A = urocanate + AH2</text>
        <dbReference type="Rhea" id="RHEA:36059"/>
        <dbReference type="ChEBI" id="CHEBI:13193"/>
        <dbReference type="ChEBI" id="CHEBI:17499"/>
        <dbReference type="ChEBI" id="CHEBI:27247"/>
        <dbReference type="ChEBI" id="CHEBI:72991"/>
        <dbReference type="EC" id="1.3.99.33"/>
    </reaction>
</comment>
<keyword evidence="5 8" id="KW-0274">FAD</keyword>
<dbReference type="SUPFAM" id="SSF51905">
    <property type="entry name" value="FAD/NAD(P)-binding domain"/>
    <property type="match status" value="1"/>
</dbReference>
<dbReference type="SMART" id="SM00900">
    <property type="entry name" value="FMN_bind"/>
    <property type="match status" value="1"/>
</dbReference>
<reference evidence="10 11" key="1">
    <citation type="submission" date="2015-11" db="EMBL/GenBank/DDBJ databases">
        <title>Draft genome sequences of new species of the genus Lactobacillus isolated from orchardgrass silage.</title>
        <authorList>
            <person name="Tohno M."/>
            <person name="Tanizawa Y."/>
            <person name="Arita M."/>
        </authorList>
    </citation>
    <scope>NUCLEOTIDE SEQUENCE [LARGE SCALE GENOMIC DNA]</scope>
    <source>
        <strain evidence="10 11">IWT30</strain>
    </source>
</reference>
<comment type="similarity">
    <text evidence="1 8">Belongs to the FAD-dependent oxidoreductase 2 family. FRD/SDH subfamily.</text>
</comment>
<evidence type="ECO:0000259" key="9">
    <source>
        <dbReference type="SMART" id="SM00900"/>
    </source>
</evidence>
<dbReference type="Pfam" id="PF04205">
    <property type="entry name" value="FMN_bind"/>
    <property type="match status" value="1"/>
</dbReference>
<dbReference type="PANTHER" id="PTHR43400">
    <property type="entry name" value="FUMARATE REDUCTASE"/>
    <property type="match status" value="1"/>
</dbReference>
<dbReference type="InterPro" id="IPR003953">
    <property type="entry name" value="FAD-dep_OxRdtase_2_FAD-bd"/>
</dbReference>
<accession>A0A1Z5IE65</accession>
<dbReference type="Gene3D" id="3.50.50.60">
    <property type="entry name" value="FAD/NAD(P)-binding domain"/>
    <property type="match status" value="2"/>
</dbReference>
<dbReference type="GO" id="GO:0010181">
    <property type="term" value="F:FMN binding"/>
    <property type="evidence" value="ECO:0007669"/>
    <property type="project" value="InterPro"/>
</dbReference>
<name>A0A1Z5IE65_9LACO</name>
<evidence type="ECO:0000256" key="6">
    <source>
        <dbReference type="ARBA" id="ARBA00023002"/>
    </source>
</evidence>
<evidence type="ECO:0000256" key="8">
    <source>
        <dbReference type="RuleBase" id="RU366062"/>
    </source>
</evidence>
<dbReference type="InterPro" id="IPR027477">
    <property type="entry name" value="Succ_DH/fumarate_Rdtase_cat_sf"/>
</dbReference>
<dbReference type="Gene3D" id="3.90.1010.20">
    <property type="match status" value="1"/>
</dbReference>
<comment type="cofactor">
    <cofactor evidence="8">
        <name>FMN</name>
        <dbReference type="ChEBI" id="CHEBI:58210"/>
    </cofactor>
    <text evidence="8">Binds 1 or 2 FMN covalently per subunit.</text>
</comment>
<keyword evidence="4 8" id="KW-0285">Flavoprotein</keyword>
<dbReference type="InterPro" id="IPR010960">
    <property type="entry name" value="Flavocytochrome_c"/>
</dbReference>
<evidence type="ECO:0000256" key="4">
    <source>
        <dbReference type="ARBA" id="ARBA00022630"/>
    </source>
</evidence>
<dbReference type="InterPro" id="IPR050315">
    <property type="entry name" value="FAD-oxidoreductase_2"/>
</dbReference>
<dbReference type="EC" id="1.3.99.33" evidence="2 8"/>
<organism evidence="10 11">
    <name type="scientific">Secundilactobacillus mixtipabuli</name>
    <dbReference type="NCBI Taxonomy" id="1435342"/>
    <lineage>
        <taxon>Bacteria</taxon>
        <taxon>Bacillati</taxon>
        <taxon>Bacillota</taxon>
        <taxon>Bacilli</taxon>
        <taxon>Lactobacillales</taxon>
        <taxon>Lactobacillaceae</taxon>
        <taxon>Secundilactobacillus</taxon>
    </lineage>
</organism>
<sequence>MADERQTFKPGKYTVSAQGHNGTFPMAVTFSENRIESIDIDQKTETAGISDVVYDRIPDAIVNGQTLNVDAVTGASETSHGILNGVAEAVTKAGGDATEWQNRDKFIPKVTENSDLQTDVVIIGGGGAGLAAAATVLDQGRKVVLLEKAPALGGNTIRTGGPMNAADPEWQNQFDALPGEHQTLQDLLDMSVDDIDPEYQDDFKTLQSQIKAYFADIKDKKSYLFDSVELHRIQTYLGGTRTDLKGNRIYGNYQLVKALTDNDLAAEKWLAKIGVKFDTTDVAMPVGALWRRGHKPVENAGGAYISTLSTYVKHNGGVILTDSPVTRLLYAKGHVTGVLVEKPGDHTFTVQAKAVIITSGGFGANTALVQKYNTSWENIDDDIATTNAPTITGDGIKLGQQAHAAVTGMGFIQMMPVSDPKTGELFSGIQCPPANFLMVNQQGKRFVNEYAERDVLAKAAFENGGLFYLIADNEIKKTAYNASEEQLEQQVKDGRLFKADTLADLATQIGMDPETLTKTVATYNSYVDQGKDPDFGKNVFDLKVEKAPFYATPRKPAIHHTMGGLTIDKGAHVLDKDGNQISGLYAAGEVAGGLHAGNRLGGNSLADIFTFGPIAAKSATNEIVDTVTSASIH</sequence>
<evidence type="ECO:0000313" key="10">
    <source>
        <dbReference type="EMBL" id="GAW99938.1"/>
    </source>
</evidence>
<keyword evidence="6 8" id="KW-0560">Oxidoreductase</keyword>
<dbReference type="RefSeq" id="WP_089109723.1">
    <property type="nucleotide sequence ID" value="NZ_BCMF01000009.1"/>
</dbReference>
<evidence type="ECO:0000256" key="1">
    <source>
        <dbReference type="ARBA" id="ARBA00008040"/>
    </source>
</evidence>
<proteinExistence type="inferred from homology"/>
<dbReference type="GO" id="GO:0016020">
    <property type="term" value="C:membrane"/>
    <property type="evidence" value="ECO:0007669"/>
    <property type="project" value="InterPro"/>
</dbReference>
<dbReference type="PANTHER" id="PTHR43400:SF7">
    <property type="entry name" value="FAD-DEPENDENT OXIDOREDUCTASE 2 FAD BINDING DOMAIN-CONTAINING PROTEIN"/>
    <property type="match status" value="1"/>
</dbReference>
<evidence type="ECO:0000313" key="11">
    <source>
        <dbReference type="Proteomes" id="UP000198374"/>
    </source>
</evidence>